<dbReference type="InterPro" id="IPR001245">
    <property type="entry name" value="Ser-Thr/Tyr_kinase_cat_dom"/>
</dbReference>
<feature type="transmembrane region" description="Helical" evidence="22">
    <location>
        <begin position="244"/>
        <end position="266"/>
    </location>
</feature>
<dbReference type="PROSITE" id="PS00107">
    <property type="entry name" value="PROTEIN_KINASE_ATP"/>
    <property type="match status" value="1"/>
</dbReference>
<feature type="signal peptide" evidence="23">
    <location>
        <begin position="1"/>
        <end position="31"/>
    </location>
</feature>
<dbReference type="InterPro" id="IPR017441">
    <property type="entry name" value="Protein_kinase_ATP_BS"/>
</dbReference>
<dbReference type="Pfam" id="PF08263">
    <property type="entry name" value="LRRNT_2"/>
    <property type="match status" value="1"/>
</dbReference>
<evidence type="ECO:0000256" key="6">
    <source>
        <dbReference type="ARBA" id="ARBA00022614"/>
    </source>
</evidence>
<dbReference type="EMBL" id="RDQH01000339">
    <property type="protein sequence ID" value="RXH79724.1"/>
    <property type="molecule type" value="Genomic_DNA"/>
</dbReference>
<evidence type="ECO:0000256" key="13">
    <source>
        <dbReference type="ARBA" id="ARBA00022840"/>
    </source>
</evidence>
<evidence type="ECO:0000256" key="16">
    <source>
        <dbReference type="ARBA" id="ARBA00023136"/>
    </source>
</evidence>
<evidence type="ECO:0000256" key="21">
    <source>
        <dbReference type="PROSITE-ProRule" id="PRU10141"/>
    </source>
</evidence>
<keyword evidence="17" id="KW-0675">Receptor</keyword>
<dbReference type="FunFam" id="1.10.510.10:FF:000016">
    <property type="entry name" value="Somatic embryogenesis receptor-like kinase 1"/>
    <property type="match status" value="1"/>
</dbReference>
<keyword evidence="11 21" id="KW-0547">Nucleotide-binding</keyword>
<dbReference type="FunFam" id="3.80.10.10:FF:000021">
    <property type="entry name" value="Putative LRR receptor-like serine/threonine-protein kinase"/>
    <property type="match status" value="1"/>
</dbReference>
<protein>
    <recommendedName>
        <fullName evidence="4">non-specific serine/threonine protein kinase</fullName>
        <ecNumber evidence="4">2.7.11.1</ecNumber>
    </recommendedName>
</protein>
<evidence type="ECO:0000256" key="12">
    <source>
        <dbReference type="ARBA" id="ARBA00022777"/>
    </source>
</evidence>
<evidence type="ECO:0000256" key="10">
    <source>
        <dbReference type="ARBA" id="ARBA00022737"/>
    </source>
</evidence>
<dbReference type="GO" id="GO:0048638">
    <property type="term" value="P:regulation of developmental growth"/>
    <property type="evidence" value="ECO:0007669"/>
    <property type="project" value="UniProtKB-ARBA"/>
</dbReference>
<evidence type="ECO:0000256" key="14">
    <source>
        <dbReference type="ARBA" id="ARBA00022968"/>
    </source>
</evidence>
<dbReference type="STRING" id="3750.A0A498ICC7"/>
<dbReference type="Gene3D" id="1.10.510.10">
    <property type="entry name" value="Transferase(Phosphotransferase) domain 1"/>
    <property type="match status" value="1"/>
</dbReference>
<keyword evidence="26" id="KW-1185">Reference proteome</keyword>
<feature type="binding site" evidence="21">
    <location>
        <position position="335"/>
    </location>
    <ligand>
        <name>ATP</name>
        <dbReference type="ChEBI" id="CHEBI:30616"/>
    </ligand>
</feature>
<keyword evidence="9 23" id="KW-0732">Signal</keyword>
<keyword evidence="5" id="KW-0723">Serine/threonine-protein kinase</keyword>
<keyword evidence="7" id="KW-0808">Transferase</keyword>
<dbReference type="InterPro" id="IPR001611">
    <property type="entry name" value="Leu-rich_rpt"/>
</dbReference>
<comment type="subcellular location">
    <subcellularLocation>
        <location evidence="1">Membrane</location>
        <topology evidence="1">Single-pass type I membrane protein</topology>
    </subcellularLocation>
</comment>
<evidence type="ECO:0000256" key="5">
    <source>
        <dbReference type="ARBA" id="ARBA00022527"/>
    </source>
</evidence>
<feature type="chain" id="PRO_5019746670" description="non-specific serine/threonine protein kinase" evidence="23">
    <location>
        <begin position="32"/>
        <end position="1220"/>
    </location>
</feature>
<dbReference type="InterPro" id="IPR026057">
    <property type="entry name" value="TBL_C"/>
</dbReference>
<evidence type="ECO:0000256" key="11">
    <source>
        <dbReference type="ARBA" id="ARBA00022741"/>
    </source>
</evidence>
<evidence type="ECO:0000256" key="18">
    <source>
        <dbReference type="ARBA" id="ARBA00023180"/>
    </source>
</evidence>
<keyword evidence="16 22" id="KW-0472">Membrane</keyword>
<dbReference type="SUPFAM" id="SSF56112">
    <property type="entry name" value="Protein kinase-like (PK-like)"/>
    <property type="match status" value="1"/>
</dbReference>
<keyword evidence="18" id="KW-0325">Glycoprotein</keyword>
<dbReference type="GO" id="GO:0016020">
    <property type="term" value="C:membrane"/>
    <property type="evidence" value="ECO:0007669"/>
    <property type="project" value="UniProtKB-SubCell"/>
</dbReference>
<keyword evidence="6" id="KW-0433">Leucine-rich repeat</keyword>
<dbReference type="PROSITE" id="PS00108">
    <property type="entry name" value="PROTEIN_KINASE_ST"/>
    <property type="match status" value="1"/>
</dbReference>
<comment type="caution">
    <text evidence="25">The sequence shown here is derived from an EMBL/GenBank/DDBJ whole genome shotgun (WGS) entry which is preliminary data.</text>
</comment>
<evidence type="ECO:0000256" key="8">
    <source>
        <dbReference type="ARBA" id="ARBA00022692"/>
    </source>
</evidence>
<evidence type="ECO:0000256" key="3">
    <source>
        <dbReference type="ARBA" id="ARBA00008684"/>
    </source>
</evidence>
<dbReference type="EC" id="2.7.11.1" evidence="4"/>
<dbReference type="AlphaFoldDB" id="A0A498ICC7"/>
<dbReference type="Gene3D" id="3.30.200.20">
    <property type="entry name" value="Phosphorylase Kinase, domain 1"/>
    <property type="match status" value="1"/>
</dbReference>
<dbReference type="Pfam" id="PF14416">
    <property type="entry name" value="PMR5N"/>
    <property type="match status" value="1"/>
</dbReference>
<evidence type="ECO:0000259" key="24">
    <source>
        <dbReference type="PROSITE" id="PS50011"/>
    </source>
</evidence>
<dbReference type="InterPro" id="IPR008271">
    <property type="entry name" value="Ser/Thr_kinase_AS"/>
</dbReference>
<dbReference type="SMART" id="SM00220">
    <property type="entry name" value="S_TKc"/>
    <property type="match status" value="1"/>
</dbReference>
<comment type="similarity">
    <text evidence="2">Belongs to the PC-esterase family. TBL subfamily.</text>
</comment>
<dbReference type="PANTHER" id="PTHR47988">
    <property type="entry name" value="SOMATIC EMBRYOGENESIS RECEPTOR KINASE 1"/>
    <property type="match status" value="1"/>
</dbReference>
<dbReference type="InterPro" id="IPR025846">
    <property type="entry name" value="TBL_N"/>
</dbReference>
<reference evidence="25 26" key="1">
    <citation type="submission" date="2018-10" db="EMBL/GenBank/DDBJ databases">
        <title>A high-quality apple genome assembly.</title>
        <authorList>
            <person name="Hu J."/>
        </authorList>
    </citation>
    <scope>NUCLEOTIDE SEQUENCE [LARGE SCALE GENOMIC DNA]</scope>
    <source>
        <strain evidence="26">cv. HFTH1</strain>
        <tissue evidence="25">Young leaf</tissue>
    </source>
</reference>
<evidence type="ECO:0000256" key="20">
    <source>
        <dbReference type="ARBA" id="ARBA00048679"/>
    </source>
</evidence>
<evidence type="ECO:0000256" key="1">
    <source>
        <dbReference type="ARBA" id="ARBA00004479"/>
    </source>
</evidence>
<evidence type="ECO:0000313" key="26">
    <source>
        <dbReference type="Proteomes" id="UP000290289"/>
    </source>
</evidence>
<evidence type="ECO:0000256" key="4">
    <source>
        <dbReference type="ARBA" id="ARBA00012513"/>
    </source>
</evidence>
<dbReference type="SMR" id="A0A498ICC7"/>
<keyword evidence="8 22" id="KW-0812">Transmembrane</keyword>
<proteinExistence type="inferred from homology"/>
<dbReference type="Gene3D" id="3.80.10.10">
    <property type="entry name" value="Ribonuclease Inhibitor"/>
    <property type="match status" value="1"/>
</dbReference>
<dbReference type="GO" id="GO:0004674">
    <property type="term" value="F:protein serine/threonine kinase activity"/>
    <property type="evidence" value="ECO:0007669"/>
    <property type="project" value="UniProtKB-KW"/>
</dbReference>
<dbReference type="Pfam" id="PF07714">
    <property type="entry name" value="PK_Tyr_Ser-Thr"/>
    <property type="match status" value="1"/>
</dbReference>
<dbReference type="Pfam" id="PF13839">
    <property type="entry name" value="PC-Esterase"/>
    <property type="match status" value="1"/>
</dbReference>
<evidence type="ECO:0000256" key="15">
    <source>
        <dbReference type="ARBA" id="ARBA00022989"/>
    </source>
</evidence>
<name>A0A498ICC7_MALDO</name>
<dbReference type="PROSITE" id="PS51450">
    <property type="entry name" value="LRR"/>
    <property type="match status" value="1"/>
</dbReference>
<comment type="catalytic activity">
    <reaction evidence="20">
        <text>L-seryl-[protein] + ATP = O-phospho-L-seryl-[protein] + ADP + H(+)</text>
        <dbReference type="Rhea" id="RHEA:17989"/>
        <dbReference type="Rhea" id="RHEA-COMP:9863"/>
        <dbReference type="Rhea" id="RHEA-COMP:11604"/>
        <dbReference type="ChEBI" id="CHEBI:15378"/>
        <dbReference type="ChEBI" id="CHEBI:29999"/>
        <dbReference type="ChEBI" id="CHEBI:30616"/>
        <dbReference type="ChEBI" id="CHEBI:83421"/>
        <dbReference type="ChEBI" id="CHEBI:456216"/>
        <dbReference type="EC" id="2.7.11.1"/>
    </reaction>
</comment>
<sequence length="1220" mass="136443">MRREKDNMGRSTFTLWKLGLLVLALVEAASATLSPTGVNYEVEALAAIKSDLRDPHNVLENWDSNSVDPCSWRMVTCTPDGYVSALGLPSQSLSGILSPAIGNLSNLQSVLLQNNEISGPIPASIGNLEKLQTLDLSNNNFNGDIPDSLGNLKNLNYLRLNNNSLTGPFPESLSAVEGLTLVDLSFNNLSGSLPKISARTFKIVGNPLICGVKSENCSAVFPEPLSFPPDALKDSGTKRHHMTIVLGASFSAAFGVIIIIGLLVWLRYRHNQQIFFDVNADQYDPEVCLGHLKRYTFKELWAATDHFNSKNILGRGGFGIVYKGSLNDGTLVAVKRLKDYSTTGGEIQFQTEVEMISLAIHRNLLRLCGFCSTENERLLVYPFMPNGSVASRLRDHIHGRPALDWARRKRIALGTARGLVYLHEQCDPRIIHRDVKAANILLDEDFEAVVGDFGLAKLLDHRESHVTTAVRGTVGHIAPEYLSTGQSSDKTDVFGFGILLLELITGQKALDFGRVANQKGVMLDWVKKLHQEGKLNLMVDKDLKGNIDRVELEEMVQVALLCTQFNPLYRPKMSEVLKMLEGDGLAEKWEASQKVETPRFRSCEHPRQRYSDFIEESSLVVEAMELSGPSHGLEEACISRAVLFTQKKGIGVSVIVLGVLFFTDFFKTPAVETSIQGFYSLNSSSVSWPFSFSSSSETQDFVDKTHEANESIVAGKQNFTVLEKPHLGNFTEEGKDGSFGVGGEMGKQKNSEKGSAIAENGNFLNSNGGGTSLEIAHLGNSSEVSKNGSLHGEEGRVNGNLSLSGKEDMHAEKAVEGSFSRNTSSVDGNAAKIVKKKRAWKAAHRGNSTVKIADYDSQMGKMQTDLYQKCDIFNGRWVRDDSKPYYPGGSCPYIDRDFNCHLNGRADSAFIKWKWQPNECDIPSLNATDFLMRLRGKRLVFVGDSLNRNMWESLVCILRHVIRNKKRVHEISGKKEFKKKGVYAFRFEASDYNCSVDFVVSPFLVRESSFTSKNGTFETLRLDLMDRTTSMYHDADVIVFNTGHWWTHEKTSRGEDYYQEGNHVHPRLKVLEAYKRALTTWARWVDKYIDVNRTQVFFRGYSVTHFSGGQWNSGGQCHKETEPIFNETYLANYPSKMRALEHVLKEMKSPVIYLNISRLTDYRKDGHPSIYRMKYKTVEEQITAERSQDCSHWCLPGVPDAWNELLYAALLKAGWGSRKN</sequence>
<comment type="catalytic activity">
    <reaction evidence="19">
        <text>L-threonyl-[protein] + ATP = O-phospho-L-threonyl-[protein] + ADP + H(+)</text>
        <dbReference type="Rhea" id="RHEA:46608"/>
        <dbReference type="Rhea" id="RHEA-COMP:11060"/>
        <dbReference type="Rhea" id="RHEA-COMP:11605"/>
        <dbReference type="ChEBI" id="CHEBI:15378"/>
        <dbReference type="ChEBI" id="CHEBI:30013"/>
        <dbReference type="ChEBI" id="CHEBI:30616"/>
        <dbReference type="ChEBI" id="CHEBI:61977"/>
        <dbReference type="ChEBI" id="CHEBI:456216"/>
        <dbReference type="EC" id="2.7.11.1"/>
    </reaction>
</comment>
<evidence type="ECO:0000256" key="7">
    <source>
        <dbReference type="ARBA" id="ARBA00022679"/>
    </source>
</evidence>
<evidence type="ECO:0000256" key="19">
    <source>
        <dbReference type="ARBA" id="ARBA00047899"/>
    </source>
</evidence>
<evidence type="ECO:0000256" key="17">
    <source>
        <dbReference type="ARBA" id="ARBA00023170"/>
    </source>
</evidence>
<keyword evidence="13 21" id="KW-0067">ATP-binding</keyword>
<keyword evidence="10" id="KW-0677">Repeat</keyword>
<evidence type="ECO:0000256" key="2">
    <source>
        <dbReference type="ARBA" id="ARBA00007727"/>
    </source>
</evidence>
<dbReference type="InterPro" id="IPR011009">
    <property type="entry name" value="Kinase-like_dom_sf"/>
</dbReference>
<dbReference type="SUPFAM" id="SSF52058">
    <property type="entry name" value="L domain-like"/>
    <property type="match status" value="1"/>
</dbReference>
<keyword evidence="12" id="KW-0418">Kinase</keyword>
<dbReference type="PROSITE" id="PS50011">
    <property type="entry name" value="PROTEIN_KINASE_DOM"/>
    <property type="match status" value="1"/>
</dbReference>
<dbReference type="Pfam" id="PF00560">
    <property type="entry name" value="LRR_1"/>
    <property type="match status" value="1"/>
</dbReference>
<dbReference type="InterPro" id="IPR000719">
    <property type="entry name" value="Prot_kinase_dom"/>
</dbReference>
<accession>A0A498ICC7</accession>
<keyword evidence="15 22" id="KW-1133">Transmembrane helix</keyword>
<evidence type="ECO:0000256" key="9">
    <source>
        <dbReference type="ARBA" id="ARBA00022729"/>
    </source>
</evidence>
<dbReference type="InterPro" id="IPR013210">
    <property type="entry name" value="LRR_N_plant-typ"/>
</dbReference>
<feature type="domain" description="Protein kinase" evidence="24">
    <location>
        <begin position="307"/>
        <end position="590"/>
    </location>
</feature>
<gene>
    <name evidence="25" type="ORF">DVH24_040871</name>
</gene>
<dbReference type="FunFam" id="3.30.200.20:FF:000015">
    <property type="entry name" value="Somatic embryogenesis receptor kinase 1"/>
    <property type="match status" value="1"/>
</dbReference>
<evidence type="ECO:0000256" key="23">
    <source>
        <dbReference type="SAM" id="SignalP"/>
    </source>
</evidence>
<organism evidence="25 26">
    <name type="scientific">Malus domestica</name>
    <name type="common">Apple</name>
    <name type="synonym">Pyrus malus</name>
    <dbReference type="NCBI Taxonomy" id="3750"/>
    <lineage>
        <taxon>Eukaryota</taxon>
        <taxon>Viridiplantae</taxon>
        <taxon>Streptophyta</taxon>
        <taxon>Embryophyta</taxon>
        <taxon>Tracheophyta</taxon>
        <taxon>Spermatophyta</taxon>
        <taxon>Magnoliopsida</taxon>
        <taxon>eudicotyledons</taxon>
        <taxon>Gunneridae</taxon>
        <taxon>Pentapetalae</taxon>
        <taxon>rosids</taxon>
        <taxon>fabids</taxon>
        <taxon>Rosales</taxon>
        <taxon>Rosaceae</taxon>
        <taxon>Amygdaloideae</taxon>
        <taxon>Maleae</taxon>
        <taxon>Malus</taxon>
    </lineage>
</organism>
<keyword evidence="14" id="KW-0735">Signal-anchor</keyword>
<evidence type="ECO:0000313" key="25">
    <source>
        <dbReference type="EMBL" id="RXH79724.1"/>
    </source>
</evidence>
<evidence type="ECO:0000256" key="22">
    <source>
        <dbReference type="SAM" id="Phobius"/>
    </source>
</evidence>
<dbReference type="InterPro" id="IPR032675">
    <property type="entry name" value="LRR_dom_sf"/>
</dbReference>
<dbReference type="Proteomes" id="UP000290289">
    <property type="component" value="Chromosome 13"/>
</dbReference>
<dbReference type="GO" id="GO:0005524">
    <property type="term" value="F:ATP binding"/>
    <property type="evidence" value="ECO:0007669"/>
    <property type="project" value="UniProtKB-UniRule"/>
</dbReference>
<dbReference type="Pfam" id="PF13855">
    <property type="entry name" value="LRR_8"/>
    <property type="match status" value="1"/>
</dbReference>
<comment type="similarity">
    <text evidence="3">Belongs to the protein kinase superfamily. Ser/Thr protein kinase family.</text>
</comment>